<dbReference type="PANTHER" id="PTHR32060">
    <property type="entry name" value="TAIL-SPECIFIC PROTEASE"/>
    <property type="match status" value="1"/>
</dbReference>
<dbReference type="EMBL" id="JAMSCK010000006">
    <property type="protein sequence ID" value="MCM8570801.1"/>
    <property type="molecule type" value="Genomic_DNA"/>
</dbReference>
<reference evidence="4" key="1">
    <citation type="submission" date="2022-06" db="EMBL/GenBank/DDBJ databases">
        <title>Gramella sediminis sp. nov., isolated from deep-sea sediment of the Indian Ocean.</title>
        <authorList>
            <person name="Yang L."/>
        </authorList>
    </citation>
    <scope>NUCLEOTIDE SEQUENCE</scope>
    <source>
        <strain evidence="4">HMD3159</strain>
    </source>
</reference>
<evidence type="ECO:0000313" key="4">
    <source>
        <dbReference type="EMBL" id="MCM8570801.1"/>
    </source>
</evidence>
<keyword evidence="1" id="KW-0732">Signal</keyword>
<dbReference type="CDD" id="cd07561">
    <property type="entry name" value="Peptidase_S41_CPP_like"/>
    <property type="match status" value="1"/>
</dbReference>
<keyword evidence="5" id="KW-1185">Reference proteome</keyword>
<evidence type="ECO:0000256" key="1">
    <source>
        <dbReference type="SAM" id="SignalP"/>
    </source>
</evidence>
<dbReference type="Pfam" id="PF03572">
    <property type="entry name" value="Peptidase_S41"/>
    <property type="match status" value="1"/>
</dbReference>
<dbReference type="InterPro" id="IPR041613">
    <property type="entry name" value="Pept_S41_N"/>
</dbReference>
<organism evidence="4 5">
    <name type="scientific">Gramella jeungdoensis</name>
    <dbReference type="NCBI Taxonomy" id="708091"/>
    <lineage>
        <taxon>Bacteria</taxon>
        <taxon>Pseudomonadati</taxon>
        <taxon>Bacteroidota</taxon>
        <taxon>Flavobacteriia</taxon>
        <taxon>Flavobacteriales</taxon>
        <taxon>Flavobacteriaceae</taxon>
        <taxon>Christiangramia</taxon>
    </lineage>
</organism>
<dbReference type="PANTHER" id="PTHR32060:SF30">
    <property type="entry name" value="CARBOXY-TERMINAL PROCESSING PROTEASE CTPA"/>
    <property type="match status" value="1"/>
</dbReference>
<feature type="signal peptide" evidence="1">
    <location>
        <begin position="1"/>
        <end position="21"/>
    </location>
</feature>
<dbReference type="InterPro" id="IPR036034">
    <property type="entry name" value="PDZ_sf"/>
</dbReference>
<dbReference type="Pfam" id="PF18294">
    <property type="entry name" value="Pept_S41_N"/>
    <property type="match status" value="1"/>
</dbReference>
<evidence type="ECO:0000259" key="2">
    <source>
        <dbReference type="Pfam" id="PF03572"/>
    </source>
</evidence>
<dbReference type="Proteomes" id="UP001155077">
    <property type="component" value="Unassembled WGS sequence"/>
</dbReference>
<feature type="chain" id="PRO_5046506139" evidence="1">
    <location>
        <begin position="22"/>
        <end position="497"/>
    </location>
</feature>
<proteinExistence type="predicted"/>
<evidence type="ECO:0000259" key="3">
    <source>
        <dbReference type="Pfam" id="PF18294"/>
    </source>
</evidence>
<feature type="domain" description="Peptidase S41 N-terminal" evidence="3">
    <location>
        <begin position="45"/>
        <end position="105"/>
    </location>
</feature>
<dbReference type="Gene3D" id="3.30.750.170">
    <property type="match status" value="1"/>
</dbReference>
<feature type="domain" description="Tail specific protease" evidence="2">
    <location>
        <begin position="229"/>
        <end position="373"/>
    </location>
</feature>
<sequence length="497" mass="55946">MKVYKYLMLFLLTGGMLVSCSKDDNDDIPNPPDNGGKTEVSLELEIKDFVWKGMNEIYLYKSDIPELANDYFADQEELYDWLETWDTPENLFYDGLVASQDRFSFITDDYIELENSFSGISETTGVDYRLYRLSSGSNDIFGVVRYIIPGSNAEGKDIQRGDLFTKINGEALTISNYRDLLSNSTITFTLAKIENNTISETGETVTIDAQTLTENPILINKVLDVDGIKVGYLMYNSFVADFDDELNTVFADFKAAGIQKLILDLRYNGGGRVSSATRLASMITGQFTGEVFAKQQWNDKYQNYFLQENPDRLFNYFTDKIDNNEAINSLNLSDVYVIGTSSTASASELVMNGLSPYIDVIKVGDTTVGKSQASVTLYDSPNFGRENANPDHKYAIQPLVYESVNAEDMVVPYNGIIPDFAIEERISNMGTLGDPSERLLSAAIDAIAGSRRFYPEREFWYNEFKEAGFDNILYQRMYIDKLPDTGGRKLGVSFNKE</sequence>
<dbReference type="Gene3D" id="2.30.42.10">
    <property type="match status" value="1"/>
</dbReference>
<dbReference type="SUPFAM" id="SSF52096">
    <property type="entry name" value="ClpP/crotonase"/>
    <property type="match status" value="1"/>
</dbReference>
<gene>
    <name evidence="4" type="ORF">NE848_15500</name>
</gene>
<dbReference type="InterPro" id="IPR005151">
    <property type="entry name" value="Tail-specific_protease"/>
</dbReference>
<dbReference type="Gene3D" id="3.90.226.10">
    <property type="entry name" value="2-enoyl-CoA Hydratase, Chain A, domain 1"/>
    <property type="match status" value="1"/>
</dbReference>
<dbReference type="InterPro" id="IPR029045">
    <property type="entry name" value="ClpP/crotonase-like_dom_sf"/>
</dbReference>
<comment type="caution">
    <text evidence="4">The sequence shown here is derived from an EMBL/GenBank/DDBJ whole genome shotgun (WGS) entry which is preliminary data.</text>
</comment>
<name>A0ABT0Z4Y3_9FLAO</name>
<dbReference type="PROSITE" id="PS51257">
    <property type="entry name" value="PROKAR_LIPOPROTEIN"/>
    <property type="match status" value="1"/>
</dbReference>
<evidence type="ECO:0000313" key="5">
    <source>
        <dbReference type="Proteomes" id="UP001155077"/>
    </source>
</evidence>
<accession>A0ABT0Z4Y3</accession>
<dbReference type="RefSeq" id="WP_252115355.1">
    <property type="nucleotide sequence ID" value="NZ_JAMSCK010000006.1"/>
</dbReference>
<protein>
    <submittedName>
        <fullName evidence="4">S41 family peptidase</fullName>
    </submittedName>
</protein>